<keyword evidence="8 9" id="KW-0961">Cell wall biogenesis/degradation</keyword>
<keyword evidence="12" id="KW-1185">Reference proteome</keyword>
<evidence type="ECO:0000256" key="4">
    <source>
        <dbReference type="ARBA" id="ARBA00022679"/>
    </source>
</evidence>
<evidence type="ECO:0000256" key="3">
    <source>
        <dbReference type="ARBA" id="ARBA00022676"/>
    </source>
</evidence>
<evidence type="ECO:0000256" key="6">
    <source>
        <dbReference type="ARBA" id="ARBA00022960"/>
    </source>
</evidence>
<comment type="pathway">
    <text evidence="1 9">Cell wall biogenesis; peptidoglycan biosynthesis.</text>
</comment>
<feature type="active site" description="Proton donor/acceptor" evidence="9">
    <location>
        <position position="120"/>
    </location>
</feature>
<dbReference type="InterPro" id="IPR036365">
    <property type="entry name" value="PGBD-like_sf"/>
</dbReference>
<dbReference type="PANTHER" id="PTHR30582">
    <property type="entry name" value="L,D-TRANSPEPTIDASE"/>
    <property type="match status" value="1"/>
</dbReference>
<dbReference type="Proteomes" id="UP001232973">
    <property type="component" value="Unassembled WGS sequence"/>
</dbReference>
<dbReference type="Gene3D" id="2.40.440.10">
    <property type="entry name" value="L,D-transpeptidase catalytic domain-like"/>
    <property type="match status" value="1"/>
</dbReference>
<dbReference type="InterPro" id="IPR036366">
    <property type="entry name" value="PGBDSf"/>
</dbReference>
<dbReference type="Gene3D" id="1.10.101.10">
    <property type="entry name" value="PGBD-like superfamily/PGBD"/>
    <property type="match status" value="1"/>
</dbReference>
<dbReference type="Pfam" id="PF03734">
    <property type="entry name" value="YkuD"/>
    <property type="match status" value="1"/>
</dbReference>
<evidence type="ECO:0000256" key="1">
    <source>
        <dbReference type="ARBA" id="ARBA00004752"/>
    </source>
</evidence>
<accession>A0ABT9XIC7</accession>
<dbReference type="SUPFAM" id="SSF141523">
    <property type="entry name" value="L,D-transpeptidase catalytic domain-like"/>
    <property type="match status" value="1"/>
</dbReference>
<dbReference type="InterPro" id="IPR002477">
    <property type="entry name" value="Peptidoglycan-bd-like"/>
</dbReference>
<evidence type="ECO:0000256" key="8">
    <source>
        <dbReference type="ARBA" id="ARBA00023316"/>
    </source>
</evidence>
<dbReference type="PROSITE" id="PS52029">
    <property type="entry name" value="LD_TPASE"/>
    <property type="match status" value="1"/>
</dbReference>
<dbReference type="Pfam" id="PF01471">
    <property type="entry name" value="PG_binding_1"/>
    <property type="match status" value="1"/>
</dbReference>
<evidence type="ECO:0000256" key="2">
    <source>
        <dbReference type="ARBA" id="ARBA00005992"/>
    </source>
</evidence>
<keyword evidence="5" id="KW-0378">Hydrolase</keyword>
<comment type="caution">
    <text evidence="11">The sequence shown here is derived from an EMBL/GenBank/DDBJ whole genome shotgun (WGS) entry which is preliminary data.</text>
</comment>
<dbReference type="SUPFAM" id="SSF47090">
    <property type="entry name" value="PGBD-like"/>
    <property type="match status" value="1"/>
</dbReference>
<keyword evidence="6 9" id="KW-0133">Cell shape</keyword>
<feature type="domain" description="L,D-TPase catalytic" evidence="10">
    <location>
        <begin position="51"/>
        <end position="160"/>
    </location>
</feature>
<keyword evidence="7 9" id="KW-0573">Peptidoglycan synthesis</keyword>
<dbReference type="RefSeq" id="WP_274457125.1">
    <property type="nucleotide sequence ID" value="NZ_CP067097.1"/>
</dbReference>
<organism evidence="11 12">
    <name type="scientific">Alicyclobacillus cycloheptanicus</name>
    <dbReference type="NCBI Taxonomy" id="1457"/>
    <lineage>
        <taxon>Bacteria</taxon>
        <taxon>Bacillati</taxon>
        <taxon>Bacillota</taxon>
        <taxon>Bacilli</taxon>
        <taxon>Bacillales</taxon>
        <taxon>Alicyclobacillaceae</taxon>
        <taxon>Alicyclobacillus</taxon>
    </lineage>
</organism>
<dbReference type="EMBL" id="JAUSTP010000007">
    <property type="protein sequence ID" value="MDQ0189466.1"/>
    <property type="molecule type" value="Genomic_DNA"/>
</dbReference>
<evidence type="ECO:0000256" key="9">
    <source>
        <dbReference type="PROSITE-ProRule" id="PRU01373"/>
    </source>
</evidence>
<evidence type="ECO:0000313" key="12">
    <source>
        <dbReference type="Proteomes" id="UP001232973"/>
    </source>
</evidence>
<evidence type="ECO:0000313" key="11">
    <source>
        <dbReference type="EMBL" id="MDQ0189466.1"/>
    </source>
</evidence>
<dbReference type="CDD" id="cd16913">
    <property type="entry name" value="YkuD_like"/>
    <property type="match status" value="1"/>
</dbReference>
<comment type="similarity">
    <text evidence="2">Belongs to the YkuD family.</text>
</comment>
<proteinExistence type="inferred from homology"/>
<dbReference type="InterPro" id="IPR050979">
    <property type="entry name" value="LD-transpeptidase"/>
</dbReference>
<protein>
    <recommendedName>
        <fullName evidence="10">L,D-TPase catalytic domain-containing protein</fullName>
    </recommendedName>
</protein>
<dbReference type="PANTHER" id="PTHR30582:SF24">
    <property type="entry name" value="L,D-TRANSPEPTIDASE ERFK_SRFK-RELATED"/>
    <property type="match status" value="1"/>
</dbReference>
<sequence>MGRSTSRILLRGCGFWAFVTTVLFVTCAVRTPAAQAAVWNGVDPVAAPGQAFVVVDTARNRLTLYEAGVPVRIWSVGLGKPDTPTPIGEWVVTDKQRGWGDGFGTRWLRISVPWGIYGIHGTNKPHLIGGDVSSGCIRMRNQDVEALYPKVRIGTPVLIEGNPLCDGRRLELGHIGSDVWLVQDRLARLGLYEGPCDGRFGFETEKAVKAFEAAHHLTVDGVVNLAVYQALGLAE</sequence>
<evidence type="ECO:0000256" key="7">
    <source>
        <dbReference type="ARBA" id="ARBA00022984"/>
    </source>
</evidence>
<dbReference type="InterPro" id="IPR005490">
    <property type="entry name" value="LD_TPept_cat_dom"/>
</dbReference>
<evidence type="ECO:0000256" key="5">
    <source>
        <dbReference type="ARBA" id="ARBA00022801"/>
    </source>
</evidence>
<name>A0ABT9XIC7_9BACL</name>
<evidence type="ECO:0000259" key="10">
    <source>
        <dbReference type="PROSITE" id="PS52029"/>
    </source>
</evidence>
<feature type="active site" description="Nucleophile" evidence="9">
    <location>
        <position position="136"/>
    </location>
</feature>
<keyword evidence="3" id="KW-0328">Glycosyltransferase</keyword>
<reference evidence="11 12" key="1">
    <citation type="submission" date="2023-07" db="EMBL/GenBank/DDBJ databases">
        <title>Genomic Encyclopedia of Type Strains, Phase IV (KMG-IV): sequencing the most valuable type-strain genomes for metagenomic binning, comparative biology and taxonomic classification.</title>
        <authorList>
            <person name="Goeker M."/>
        </authorList>
    </citation>
    <scope>NUCLEOTIDE SEQUENCE [LARGE SCALE GENOMIC DNA]</scope>
    <source>
        <strain evidence="11 12">DSM 4006</strain>
    </source>
</reference>
<dbReference type="InterPro" id="IPR038063">
    <property type="entry name" value="Transpep_catalytic_dom"/>
</dbReference>
<keyword evidence="4" id="KW-0808">Transferase</keyword>
<gene>
    <name evidence="11" type="ORF">J2S03_001298</name>
</gene>